<evidence type="ECO:0000256" key="2">
    <source>
        <dbReference type="ARBA" id="ARBA00009425"/>
    </source>
</evidence>
<feature type="transmembrane region" description="Helical" evidence="8">
    <location>
        <begin position="109"/>
        <end position="133"/>
    </location>
</feature>
<dbReference type="Proteomes" id="UP001595528">
    <property type="component" value="Unassembled WGS sequence"/>
</dbReference>
<comment type="subcellular location">
    <subcellularLocation>
        <location evidence="1">Cell membrane</location>
        <topology evidence="1">Multi-pass membrane protein</topology>
    </subcellularLocation>
</comment>
<evidence type="ECO:0000256" key="8">
    <source>
        <dbReference type="SAM" id="Phobius"/>
    </source>
</evidence>
<dbReference type="RefSeq" id="WP_379897945.1">
    <property type="nucleotide sequence ID" value="NZ_JBHRTR010000007.1"/>
</dbReference>
<protein>
    <submittedName>
        <fullName evidence="10">Na(+)/H(+) antiporter subunit B</fullName>
    </submittedName>
</protein>
<gene>
    <name evidence="10" type="ORF">ACFOGJ_02820</name>
</gene>
<comment type="similarity">
    <text evidence="2">Belongs to the CPA3 antiporters (TC 2.A.63) subunit B family.</text>
</comment>
<keyword evidence="6 8" id="KW-0472">Membrane</keyword>
<feature type="domain" description="Na+/H+ antiporter MnhB subunit-related protein" evidence="9">
    <location>
        <begin position="6"/>
        <end position="127"/>
    </location>
</feature>
<organism evidence="10 11">
    <name type="scientific">Marinibaculum pumilum</name>
    <dbReference type="NCBI Taxonomy" id="1766165"/>
    <lineage>
        <taxon>Bacteria</taxon>
        <taxon>Pseudomonadati</taxon>
        <taxon>Pseudomonadota</taxon>
        <taxon>Alphaproteobacteria</taxon>
        <taxon>Rhodospirillales</taxon>
        <taxon>Rhodospirillaceae</taxon>
        <taxon>Marinibaculum</taxon>
    </lineage>
</organism>
<feature type="transmembrane region" description="Helical" evidence="8">
    <location>
        <begin position="37"/>
        <end position="59"/>
    </location>
</feature>
<dbReference type="NCBIfam" id="NF009162">
    <property type="entry name" value="PRK12508.1"/>
    <property type="match status" value="1"/>
</dbReference>
<feature type="region of interest" description="Disordered" evidence="7">
    <location>
        <begin position="139"/>
        <end position="161"/>
    </location>
</feature>
<keyword evidence="5 8" id="KW-1133">Transmembrane helix</keyword>
<evidence type="ECO:0000256" key="7">
    <source>
        <dbReference type="SAM" id="MobiDB-lite"/>
    </source>
</evidence>
<name>A0ABV7KVV5_9PROT</name>
<evidence type="ECO:0000256" key="1">
    <source>
        <dbReference type="ARBA" id="ARBA00004651"/>
    </source>
</evidence>
<dbReference type="EMBL" id="JBHRTR010000007">
    <property type="protein sequence ID" value="MFC3226142.1"/>
    <property type="molecule type" value="Genomic_DNA"/>
</dbReference>
<dbReference type="PANTHER" id="PTHR33932">
    <property type="entry name" value="NA(+)/H(+) ANTIPORTER SUBUNIT B"/>
    <property type="match status" value="1"/>
</dbReference>
<evidence type="ECO:0000256" key="5">
    <source>
        <dbReference type="ARBA" id="ARBA00022989"/>
    </source>
</evidence>
<dbReference type="InterPro" id="IPR007182">
    <property type="entry name" value="MnhB"/>
</dbReference>
<evidence type="ECO:0000256" key="3">
    <source>
        <dbReference type="ARBA" id="ARBA00022475"/>
    </source>
</evidence>
<evidence type="ECO:0000256" key="6">
    <source>
        <dbReference type="ARBA" id="ARBA00023136"/>
    </source>
</evidence>
<evidence type="ECO:0000259" key="9">
    <source>
        <dbReference type="Pfam" id="PF04039"/>
    </source>
</evidence>
<reference evidence="11" key="1">
    <citation type="journal article" date="2019" name="Int. J. Syst. Evol. Microbiol.">
        <title>The Global Catalogue of Microorganisms (GCM) 10K type strain sequencing project: providing services to taxonomists for standard genome sequencing and annotation.</title>
        <authorList>
            <consortium name="The Broad Institute Genomics Platform"/>
            <consortium name="The Broad Institute Genome Sequencing Center for Infectious Disease"/>
            <person name="Wu L."/>
            <person name="Ma J."/>
        </authorList>
    </citation>
    <scope>NUCLEOTIDE SEQUENCE [LARGE SCALE GENOMIC DNA]</scope>
    <source>
        <strain evidence="11">KCTC 42964</strain>
    </source>
</reference>
<accession>A0ABV7KVV5</accession>
<comment type="caution">
    <text evidence="10">The sequence shown here is derived from an EMBL/GenBank/DDBJ whole genome shotgun (WGS) entry which is preliminary data.</text>
</comment>
<evidence type="ECO:0000313" key="11">
    <source>
        <dbReference type="Proteomes" id="UP001595528"/>
    </source>
</evidence>
<dbReference type="InterPro" id="IPR050622">
    <property type="entry name" value="CPA3_antiporter_subunitB"/>
</dbReference>
<dbReference type="Pfam" id="PF04039">
    <property type="entry name" value="MnhB"/>
    <property type="match status" value="1"/>
</dbReference>
<keyword evidence="11" id="KW-1185">Reference proteome</keyword>
<keyword evidence="4 8" id="KW-0812">Transmembrane</keyword>
<evidence type="ECO:0000313" key="10">
    <source>
        <dbReference type="EMBL" id="MFC3226142.1"/>
    </source>
</evidence>
<evidence type="ECO:0000256" key="4">
    <source>
        <dbReference type="ARBA" id="ARBA00022692"/>
    </source>
</evidence>
<feature type="transmembrane region" description="Helical" evidence="8">
    <location>
        <begin position="71"/>
        <end position="89"/>
    </location>
</feature>
<feature type="transmembrane region" description="Helical" evidence="8">
    <location>
        <begin position="5"/>
        <end position="25"/>
    </location>
</feature>
<keyword evidence="3" id="KW-1003">Cell membrane</keyword>
<sequence>MENNLVLRVVVKFLLPFAMLFGFYVQFHGEYSPGGGFQAGVIVAASVILYALIFGLRAAHRVVPQALVESLVPLGVLIFAGVGVANMLLGGNFLDYDTLDADPVQGQHYGILMIELGVLVTVAGVMMAIFYFFAGRRRGGGDEAEEDDDPGPAPNDREGSA</sequence>
<dbReference type="PANTHER" id="PTHR33932:SF4">
    <property type="entry name" value="NA(+)_H(+) ANTIPORTER SUBUNIT B"/>
    <property type="match status" value="1"/>
</dbReference>
<proteinExistence type="inferred from homology"/>